<name>B9KA41_THENN</name>
<dbReference type="KEGG" id="tna:CTN_1648"/>
<dbReference type="AlphaFoldDB" id="B9KA41"/>
<dbReference type="InterPro" id="IPR032606">
    <property type="entry name" value="DUF4895"/>
</dbReference>
<evidence type="ECO:0000313" key="1">
    <source>
        <dbReference type="EMBL" id="ACM23824.1"/>
    </source>
</evidence>
<reference evidence="1 2" key="1">
    <citation type="journal article" date="2009" name="Biosci. Biotechnol. Biochem.">
        <title>WeGAS: a web-based microbial genome annotation system.</title>
        <authorList>
            <person name="Lee D."/>
            <person name="Seo H."/>
            <person name="Park C."/>
            <person name="Park K."/>
        </authorList>
    </citation>
    <scope>NUCLEOTIDE SEQUENCE [LARGE SCALE GENOMIC DNA]</scope>
    <source>
        <strain evidence="2">ATCC 49049 / DSM 4359 / NBRC 107923 / NS-E</strain>
    </source>
</reference>
<proteinExistence type="predicted"/>
<gene>
    <name evidence="1" type="ordered locus">CTN_1648</name>
</gene>
<keyword evidence="2" id="KW-1185">Reference proteome</keyword>
<organism evidence="1 2">
    <name type="scientific">Thermotoga neapolitana (strain ATCC 49049 / DSM 4359 / NBRC 107923 / NS-E)</name>
    <dbReference type="NCBI Taxonomy" id="309803"/>
    <lineage>
        <taxon>Bacteria</taxon>
        <taxon>Thermotogati</taxon>
        <taxon>Thermotogota</taxon>
        <taxon>Thermotogae</taxon>
        <taxon>Thermotogales</taxon>
        <taxon>Thermotogaceae</taxon>
        <taxon>Thermotoga</taxon>
    </lineage>
</organism>
<sequence length="246" mass="29271">MKKELESLLKEISPVNPLKEYEERLDNVHLHVFLLRVKRHRFPSLFLMMDVSGRKLLNLSVEDPFDREPCIYRVSADVPDTLLSFYRKHFKEVDSVSSGIFRMPLRVKVLRSVGDETWLQKIFLQEKVRGEEFFLFQERVSEKDLKKLFDLLNSELKLILRNEGIDVFLDLPDWVEKDHVPLLHEIGVLLRKKENIQPAQNPEERTFLSLRIGYDRFFEEEFDLVSFVGDFLKKLKKIYKVTISML</sequence>
<dbReference type="Pfam" id="PF16236">
    <property type="entry name" value="DUF4895"/>
    <property type="match status" value="1"/>
</dbReference>
<evidence type="ECO:0008006" key="3">
    <source>
        <dbReference type="Google" id="ProtNLM"/>
    </source>
</evidence>
<dbReference type="RefSeq" id="WP_015920062.1">
    <property type="nucleotide sequence ID" value="NC_011978.1"/>
</dbReference>
<dbReference type="HOGENOM" id="CLU_1128627_0_0_0"/>
<protein>
    <recommendedName>
        <fullName evidence="3">DUF4895 domain-containing protein</fullName>
    </recommendedName>
</protein>
<dbReference type="STRING" id="309803.CTN_1648"/>
<dbReference type="EMBL" id="CP000916">
    <property type="protein sequence ID" value="ACM23824.1"/>
    <property type="molecule type" value="Genomic_DNA"/>
</dbReference>
<accession>B9KA41</accession>
<dbReference type="Proteomes" id="UP000000445">
    <property type="component" value="Chromosome"/>
</dbReference>
<evidence type="ECO:0000313" key="2">
    <source>
        <dbReference type="Proteomes" id="UP000000445"/>
    </source>
</evidence>